<dbReference type="InParanoid" id="W7XHL4"/>
<dbReference type="InterPro" id="IPR016478">
    <property type="entry name" value="GTPase_MTG1"/>
</dbReference>
<comment type="subcellular location">
    <subcellularLocation>
        <location evidence="3">Mitochondrion inner membrane</location>
        <topology evidence="3">Peripheral membrane protein</topology>
    </subcellularLocation>
</comment>
<dbReference type="FunCoup" id="W7XHL4">
    <property type="interactions" value="301"/>
</dbReference>
<dbReference type="KEGG" id="tet:TTHERM_000284240"/>
<dbReference type="AlphaFoldDB" id="W7XHL4"/>
<dbReference type="CDD" id="cd01856">
    <property type="entry name" value="YlqF"/>
    <property type="match status" value="1"/>
</dbReference>
<protein>
    <recommendedName>
        <fullName evidence="3">Mitochondrial GTPase 1</fullName>
    </recommendedName>
</protein>
<dbReference type="InterPro" id="IPR023179">
    <property type="entry name" value="GTP-bd_ortho_bundle_sf"/>
</dbReference>
<reference evidence="7" key="1">
    <citation type="journal article" date="2006" name="PLoS Biol.">
        <title>Macronuclear genome sequence of the ciliate Tetrahymena thermophila, a model eukaryote.</title>
        <authorList>
            <person name="Eisen J.A."/>
            <person name="Coyne R.S."/>
            <person name="Wu M."/>
            <person name="Wu D."/>
            <person name="Thiagarajan M."/>
            <person name="Wortman J.R."/>
            <person name="Badger J.H."/>
            <person name="Ren Q."/>
            <person name="Amedeo P."/>
            <person name="Jones K.M."/>
            <person name="Tallon L.J."/>
            <person name="Delcher A.L."/>
            <person name="Salzberg S.L."/>
            <person name="Silva J.C."/>
            <person name="Haas B.J."/>
            <person name="Majoros W.H."/>
            <person name="Farzad M."/>
            <person name="Carlton J.M."/>
            <person name="Smith R.K. Jr."/>
            <person name="Garg J."/>
            <person name="Pearlman R.E."/>
            <person name="Karrer K.M."/>
            <person name="Sun L."/>
            <person name="Manning G."/>
            <person name="Elde N.C."/>
            <person name="Turkewitz A.P."/>
            <person name="Asai D.J."/>
            <person name="Wilkes D.E."/>
            <person name="Wang Y."/>
            <person name="Cai H."/>
            <person name="Collins K."/>
            <person name="Stewart B.A."/>
            <person name="Lee S.R."/>
            <person name="Wilamowska K."/>
            <person name="Weinberg Z."/>
            <person name="Ruzzo W.L."/>
            <person name="Wloga D."/>
            <person name="Gaertig J."/>
            <person name="Frankel J."/>
            <person name="Tsao C.-C."/>
            <person name="Gorovsky M.A."/>
            <person name="Keeling P.J."/>
            <person name="Waller R.F."/>
            <person name="Patron N.J."/>
            <person name="Cherry J.M."/>
            <person name="Stover N.A."/>
            <person name="Krieger C.J."/>
            <person name="del Toro C."/>
            <person name="Ryder H.F."/>
            <person name="Williamson S.C."/>
            <person name="Barbeau R.A."/>
            <person name="Hamilton E.P."/>
            <person name="Orias E."/>
        </authorList>
    </citation>
    <scope>NUCLEOTIDE SEQUENCE [LARGE SCALE GENOMIC DNA]</scope>
    <source>
        <strain evidence="7">SB210</strain>
    </source>
</reference>
<evidence type="ECO:0000256" key="3">
    <source>
        <dbReference type="PIRNR" id="PIRNR006230"/>
    </source>
</evidence>
<dbReference type="GeneID" id="24438202"/>
<evidence type="ECO:0000256" key="2">
    <source>
        <dbReference type="ARBA" id="ARBA00023134"/>
    </source>
</evidence>
<dbReference type="STRING" id="312017.W7XHL4"/>
<evidence type="ECO:0000313" key="6">
    <source>
        <dbReference type="EMBL" id="EWS73886.1"/>
    </source>
</evidence>
<feature type="binding site" evidence="4">
    <location>
        <begin position="72"/>
        <end position="75"/>
    </location>
    <ligand>
        <name>GTP</name>
        <dbReference type="ChEBI" id="CHEBI:37565"/>
    </ligand>
</feature>
<evidence type="ECO:0000256" key="4">
    <source>
        <dbReference type="PIRSR" id="PIRSR006230-1"/>
    </source>
</evidence>
<accession>W7XHL4</accession>
<sequence>MKAIADTFPALGEKVNWFPGHMYRALRLMKENVDKIDCFLEIRDSRVPISSRNQEFDDLCSFHSKKKIIIFNKYDLSNQRVMNNVIEKYNRVGIDCFAVSAKKGTNMKDIITQLQQRMPAKYDTVGTWLMICGMPNVGKSTIINQIRQIAPELHNRRAINKATATPCTTKSVVGVKFSQKPLAYLVDTPGVMIPNIQDDETALKLSLVGCIKDVIPGKEPILDYLVWILNKQKQQTYQHYYGMKEPAKTGDELFVHVRDKFNHYNYDTTYDFILDDFRTGKLGRITMDTIDF</sequence>
<proteinExistence type="inferred from homology"/>
<dbReference type="EMBL" id="GG662656">
    <property type="protein sequence ID" value="EWS73886.1"/>
    <property type="molecule type" value="Genomic_DNA"/>
</dbReference>
<evidence type="ECO:0000259" key="5">
    <source>
        <dbReference type="Pfam" id="PF03193"/>
    </source>
</evidence>
<dbReference type="Proteomes" id="UP000009168">
    <property type="component" value="Unassembled WGS sequence"/>
</dbReference>
<dbReference type="RefSeq" id="XP_012653633.1">
    <property type="nucleotide sequence ID" value="XM_012798179.1"/>
</dbReference>
<organism evidence="6 7">
    <name type="scientific">Tetrahymena thermophila (strain SB210)</name>
    <dbReference type="NCBI Taxonomy" id="312017"/>
    <lineage>
        <taxon>Eukaryota</taxon>
        <taxon>Sar</taxon>
        <taxon>Alveolata</taxon>
        <taxon>Ciliophora</taxon>
        <taxon>Intramacronucleata</taxon>
        <taxon>Oligohymenophorea</taxon>
        <taxon>Hymenostomatida</taxon>
        <taxon>Tetrahymenina</taxon>
        <taxon>Tetrahymenidae</taxon>
        <taxon>Tetrahymena</taxon>
    </lineage>
</organism>
<dbReference type="PANTHER" id="PTHR45782">
    <property type="entry name" value="MITOCHONDRIAL RIBOSOME-ASSOCIATED GTPASE 1"/>
    <property type="match status" value="1"/>
</dbReference>
<dbReference type="Pfam" id="PF03193">
    <property type="entry name" value="RsgA_GTPase"/>
    <property type="match status" value="1"/>
</dbReference>
<dbReference type="GO" id="GO:0005525">
    <property type="term" value="F:GTP binding"/>
    <property type="evidence" value="ECO:0007669"/>
    <property type="project" value="UniProtKB-KW"/>
</dbReference>
<feature type="binding site" evidence="4">
    <location>
        <begin position="136"/>
        <end position="141"/>
    </location>
    <ligand>
        <name>GTP</name>
        <dbReference type="ChEBI" id="CHEBI:37565"/>
    </ligand>
</feature>
<dbReference type="GO" id="GO:0005743">
    <property type="term" value="C:mitochondrial inner membrane"/>
    <property type="evidence" value="ECO:0007669"/>
    <property type="project" value="UniProtKB-SubCell"/>
</dbReference>
<dbReference type="PANTHER" id="PTHR45782:SF4">
    <property type="entry name" value="MITOCHONDRIAL RIBOSOME-ASSOCIATED GTPASE 1"/>
    <property type="match status" value="1"/>
</dbReference>
<name>W7XHL4_TETTS</name>
<dbReference type="GO" id="GO:0003924">
    <property type="term" value="F:GTPase activity"/>
    <property type="evidence" value="ECO:0007669"/>
    <property type="project" value="InterPro"/>
</dbReference>
<dbReference type="InterPro" id="IPR010914">
    <property type="entry name" value="RsgA_GTPase_dom"/>
</dbReference>
<evidence type="ECO:0000313" key="7">
    <source>
        <dbReference type="Proteomes" id="UP000009168"/>
    </source>
</evidence>
<dbReference type="Gene3D" id="1.10.1580.10">
    <property type="match status" value="1"/>
</dbReference>
<dbReference type="Gene3D" id="3.40.50.300">
    <property type="entry name" value="P-loop containing nucleotide triphosphate hydrolases"/>
    <property type="match status" value="1"/>
</dbReference>
<dbReference type="GO" id="GO:0032543">
    <property type="term" value="P:mitochondrial translation"/>
    <property type="evidence" value="ECO:0007669"/>
    <property type="project" value="TreeGrafter"/>
</dbReference>
<keyword evidence="7" id="KW-1185">Reference proteome</keyword>
<gene>
    <name evidence="6" type="ORF">TTHERM_000284240</name>
</gene>
<keyword evidence="2 3" id="KW-0342">GTP-binding</keyword>
<dbReference type="OrthoDB" id="269151at2759"/>
<feature type="binding site" evidence="4">
    <location>
        <position position="190"/>
    </location>
    <ligand>
        <name>GTP</name>
        <dbReference type="ChEBI" id="CHEBI:37565"/>
    </ligand>
</feature>
<dbReference type="InterPro" id="IPR027417">
    <property type="entry name" value="P-loop_NTPase"/>
</dbReference>
<feature type="domain" description="EngC GTPase" evidence="5">
    <location>
        <begin position="66"/>
        <end position="193"/>
    </location>
</feature>
<keyword evidence="1 3" id="KW-0547">Nucleotide-binding</keyword>
<dbReference type="SUPFAM" id="SSF52540">
    <property type="entry name" value="P-loop containing nucleoside triphosphate hydrolases"/>
    <property type="match status" value="1"/>
</dbReference>
<dbReference type="PIRSF" id="PIRSF006230">
    <property type="entry name" value="MG442"/>
    <property type="match status" value="1"/>
</dbReference>
<keyword evidence="3" id="KW-0496">Mitochondrion</keyword>
<evidence type="ECO:0000256" key="1">
    <source>
        <dbReference type="ARBA" id="ARBA00022741"/>
    </source>
</evidence>
<comment type="similarity">
    <text evidence="3">Belongs to the TRAFAC class YlqF/YawG GTPase family. MTG1 subfamily.</text>
</comment>